<evidence type="ECO:0000313" key="14">
    <source>
        <dbReference type="EMBL" id="SNS18357.1"/>
    </source>
</evidence>
<keyword evidence="9 10" id="KW-0472">Membrane</keyword>
<evidence type="ECO:0000256" key="4">
    <source>
        <dbReference type="ARBA" id="ARBA00022475"/>
    </source>
</evidence>
<evidence type="ECO:0000259" key="12">
    <source>
        <dbReference type="Pfam" id="PF03934"/>
    </source>
</evidence>
<comment type="similarity">
    <text evidence="2 10">Belongs to the GSP K family.</text>
</comment>
<dbReference type="Gene3D" id="3.30.1300.30">
    <property type="entry name" value="GSPII I/J protein-like"/>
    <property type="match status" value="1"/>
</dbReference>
<dbReference type="InterPro" id="IPR038072">
    <property type="entry name" value="GspK_central_sf"/>
</dbReference>
<evidence type="ECO:0000256" key="11">
    <source>
        <dbReference type="SAM" id="Phobius"/>
    </source>
</evidence>
<keyword evidence="4 10" id="KW-1003">Cell membrane</keyword>
<keyword evidence="7" id="KW-0653">Protein transport</keyword>
<feature type="domain" description="T2SS protein K second SAM-like" evidence="12">
    <location>
        <begin position="240"/>
        <end position="290"/>
    </location>
</feature>
<keyword evidence="8 11" id="KW-1133">Transmembrane helix</keyword>
<evidence type="ECO:0000256" key="10">
    <source>
        <dbReference type="PIRNR" id="PIRNR002786"/>
    </source>
</evidence>
<dbReference type="SUPFAM" id="SSF158544">
    <property type="entry name" value="GspK insert domain-like"/>
    <property type="match status" value="1"/>
</dbReference>
<evidence type="ECO:0000256" key="2">
    <source>
        <dbReference type="ARBA" id="ARBA00007246"/>
    </source>
</evidence>
<accession>A0A239CDT1</accession>
<dbReference type="InterPro" id="IPR045584">
    <property type="entry name" value="Pilin-like"/>
</dbReference>
<gene>
    <name evidence="14" type="ORF">SAMN06265795_101407</name>
</gene>
<dbReference type="EMBL" id="FZOT01000001">
    <property type="protein sequence ID" value="SNS18357.1"/>
    <property type="molecule type" value="Genomic_DNA"/>
</dbReference>
<organism evidence="14 15">
    <name type="scientific">Noviherbaspirillum humi</name>
    <dbReference type="NCBI Taxonomy" id="1688639"/>
    <lineage>
        <taxon>Bacteria</taxon>
        <taxon>Pseudomonadati</taxon>
        <taxon>Pseudomonadota</taxon>
        <taxon>Betaproteobacteria</taxon>
        <taxon>Burkholderiales</taxon>
        <taxon>Oxalobacteraceae</taxon>
        <taxon>Noviherbaspirillum</taxon>
    </lineage>
</organism>
<keyword evidence="3 10" id="KW-0813">Transport</keyword>
<proteinExistence type="inferred from homology"/>
<dbReference type="PIRSF" id="PIRSF002786">
    <property type="entry name" value="XcpX"/>
    <property type="match status" value="1"/>
</dbReference>
<dbReference type="SUPFAM" id="SSF54523">
    <property type="entry name" value="Pili subunits"/>
    <property type="match status" value="1"/>
</dbReference>
<dbReference type="Proteomes" id="UP000198284">
    <property type="component" value="Unassembled WGS sequence"/>
</dbReference>
<dbReference type="NCBIfam" id="NF037980">
    <property type="entry name" value="T2SS_GspK"/>
    <property type="match status" value="1"/>
</dbReference>
<dbReference type="InterPro" id="IPR005628">
    <property type="entry name" value="GspK"/>
</dbReference>
<keyword evidence="6 11" id="KW-0812">Transmembrane</keyword>
<dbReference type="AlphaFoldDB" id="A0A239CDT1"/>
<comment type="subcellular location">
    <subcellularLocation>
        <location evidence="1 10">Cell inner membrane</location>
    </subcellularLocation>
</comment>
<dbReference type="GO" id="GO:0005886">
    <property type="term" value="C:plasma membrane"/>
    <property type="evidence" value="ECO:0007669"/>
    <property type="project" value="UniProtKB-SubCell"/>
</dbReference>
<sequence>MAARVTIRQARLRRKQRGVAVVTALLLTTLAITIVASLFWQQQVQVRSIENQRLQLQKQWILRGALDWTRLILREDARFSKVDYLGEPWAVKLAETRLDQYVDNAQSQADVPDAALSGGITDAQGRFNLNNLATDGKPNPGEVAVFGRLLTNLRLEPALAQATADLLASAQRARISAGAVAGQAGQAGGAATPGAGGQAKPMPIWQADDLLAVTGFTPAMLDKVKDFVIVLPARAGLTPVNVNTAPAEVLAARIESLSLAEANALVAARERTYFRDAADFTQRLQGKSIGGASIDVKTSFFLVLGDVRLNRATLNMQALIERNGLNTKVIWIREN</sequence>
<keyword evidence="15" id="KW-1185">Reference proteome</keyword>
<evidence type="ECO:0000313" key="15">
    <source>
        <dbReference type="Proteomes" id="UP000198284"/>
    </source>
</evidence>
<keyword evidence="5 10" id="KW-0997">Cell inner membrane</keyword>
<dbReference type="PANTHER" id="PTHR38831">
    <property type="entry name" value="TYPE II SECRETION SYSTEM PROTEIN K"/>
    <property type="match status" value="1"/>
</dbReference>
<feature type="transmembrane region" description="Helical" evidence="11">
    <location>
        <begin position="20"/>
        <end position="40"/>
    </location>
</feature>
<evidence type="ECO:0000256" key="7">
    <source>
        <dbReference type="ARBA" id="ARBA00022927"/>
    </source>
</evidence>
<evidence type="ECO:0000259" key="13">
    <source>
        <dbReference type="Pfam" id="PF21687"/>
    </source>
</evidence>
<evidence type="ECO:0000256" key="6">
    <source>
        <dbReference type="ARBA" id="ARBA00022692"/>
    </source>
</evidence>
<evidence type="ECO:0000256" key="5">
    <source>
        <dbReference type="ARBA" id="ARBA00022519"/>
    </source>
</evidence>
<evidence type="ECO:0000256" key="9">
    <source>
        <dbReference type="ARBA" id="ARBA00023136"/>
    </source>
</evidence>
<dbReference type="GO" id="GO:0009306">
    <property type="term" value="P:protein secretion"/>
    <property type="evidence" value="ECO:0007669"/>
    <property type="project" value="InterPro"/>
</dbReference>
<protein>
    <recommendedName>
        <fullName evidence="10">Type II secretion system protein K</fullName>
    </recommendedName>
</protein>
<evidence type="ECO:0000256" key="1">
    <source>
        <dbReference type="ARBA" id="ARBA00004533"/>
    </source>
</evidence>
<dbReference type="InterPro" id="IPR049031">
    <property type="entry name" value="T2SSK_SAM-like_1st"/>
</dbReference>
<dbReference type="Pfam" id="PF21687">
    <property type="entry name" value="T2SSK_1st"/>
    <property type="match status" value="1"/>
</dbReference>
<name>A0A239CDT1_9BURK</name>
<feature type="domain" description="T2SS protein K first SAM-like" evidence="13">
    <location>
        <begin position="125"/>
        <end position="233"/>
    </location>
</feature>
<dbReference type="RefSeq" id="WP_176442286.1">
    <property type="nucleotide sequence ID" value="NZ_FZOT01000001.1"/>
</dbReference>
<dbReference type="Pfam" id="PF03934">
    <property type="entry name" value="T2SSK"/>
    <property type="match status" value="1"/>
</dbReference>
<dbReference type="PANTHER" id="PTHR38831:SF1">
    <property type="entry name" value="TYPE II SECRETION SYSTEM PROTEIN K-RELATED"/>
    <property type="match status" value="1"/>
</dbReference>
<dbReference type="InterPro" id="IPR049179">
    <property type="entry name" value="T2SSK_SAM-like_2nd"/>
</dbReference>
<reference evidence="14 15" key="1">
    <citation type="submission" date="2017-06" db="EMBL/GenBank/DDBJ databases">
        <authorList>
            <person name="Kim H.J."/>
            <person name="Triplett B.A."/>
        </authorList>
    </citation>
    <scope>NUCLEOTIDE SEQUENCE [LARGE SCALE GENOMIC DNA]</scope>
    <source>
        <strain evidence="14 15">U15</strain>
    </source>
</reference>
<evidence type="ECO:0000256" key="3">
    <source>
        <dbReference type="ARBA" id="ARBA00022448"/>
    </source>
</evidence>
<evidence type="ECO:0000256" key="8">
    <source>
        <dbReference type="ARBA" id="ARBA00022989"/>
    </source>
</evidence>
<dbReference type="Gene3D" id="1.10.40.60">
    <property type="entry name" value="EpsJ-like"/>
    <property type="match status" value="2"/>
</dbReference>